<keyword evidence="2" id="KW-1133">Transmembrane helix</keyword>
<dbReference type="PANTHER" id="PTHR38694:SF1">
    <property type="entry name" value="PEROXIN DOMAIN-CONTAINING PROTEIN"/>
    <property type="match status" value="1"/>
</dbReference>
<sequence length="661" mass="72192">MSSKPGPDNQDGSRPSTSEDAVCRSEPAVVEAYKDENPTKSHALADNSTKAAPEDKGACQFAHSDAEVKNLGWNDDDVPRPVVGGLENKELWTMVRRFNQQVFHVRSIDDPPLANLDLNIADWEEFSPEKLRAQLERLYMVIVVSLVSAWNHVARLRSWKEWQRTSAFFAVYSIAWLLDLLLPTIVSFAMILILHPPARSICFPPAPVSLINTDTGGIQEPPAGVLASDDSVTGAPEKHHGEAVEQEAHSFVTSIATVCSGIVISTAAGKHPRGDPYEDNSAPDPTEITADVAHARDKTGGGDPKVEHDMTKVPVSRAVWSRARPVMHMIADVVDTWERFGNALNPIAPFPQHMPRLRLAGCLVPLLAGSYLATSYMILKSIGFVVGFAFFGDPAITRGQAFLNRRYPGWKTHLELRHNILRGVPTNIQLVLTLLRIGENNKAPLPPPPTSDEPPPVKPHATAGQNLDHLAAEDGEIEDAIRPDSEDGVKEENQRKTKKSTRILNLLKGTAKGGVKAAFAADKARAAAGDEDAKNRLGVVKGRNPWPERGPVAFPARFDGEKGYAYITTTATTPAVSWTSDLDNIQPAWTVAIEDISDLKKVGGLGWKSKIVVGWSTGSEVVDGLVIKTKQGDDYHLTAIAVRDDLFNRLIAMGKQMWEAW</sequence>
<dbReference type="HOGENOM" id="CLU_025989_0_0_1"/>
<dbReference type="PANTHER" id="PTHR38694">
    <property type="entry name" value="CONSERVED EXPRESSED PROTEIN"/>
    <property type="match status" value="1"/>
</dbReference>
<feature type="transmembrane region" description="Helical" evidence="2">
    <location>
        <begin position="138"/>
        <end position="154"/>
    </location>
</feature>
<organism evidence="3 4">
    <name type="scientific">Hapsidospora chrysogenum (strain ATCC 11550 / CBS 779.69 / DSM 880 / IAM 14645 / JCM 23072 / IMI 49137)</name>
    <name type="common">Acremonium chrysogenum</name>
    <dbReference type="NCBI Taxonomy" id="857340"/>
    <lineage>
        <taxon>Eukaryota</taxon>
        <taxon>Fungi</taxon>
        <taxon>Dikarya</taxon>
        <taxon>Ascomycota</taxon>
        <taxon>Pezizomycotina</taxon>
        <taxon>Sordariomycetes</taxon>
        <taxon>Hypocreomycetidae</taxon>
        <taxon>Hypocreales</taxon>
        <taxon>Bionectriaceae</taxon>
        <taxon>Hapsidospora</taxon>
    </lineage>
</organism>
<protein>
    <submittedName>
        <fullName evidence="3">Uncharacterized protein</fullName>
    </submittedName>
</protein>
<dbReference type="OrthoDB" id="1708389at2759"/>
<feature type="compositionally biased region" description="Polar residues" evidence="1">
    <location>
        <begin position="10"/>
        <end position="19"/>
    </location>
</feature>
<feature type="region of interest" description="Disordered" evidence="1">
    <location>
        <begin position="441"/>
        <end position="463"/>
    </location>
</feature>
<proteinExistence type="predicted"/>
<feature type="transmembrane region" description="Helical" evidence="2">
    <location>
        <begin position="174"/>
        <end position="194"/>
    </location>
</feature>
<accession>A0A086T0B4</accession>
<gene>
    <name evidence="3" type="ORF">ACRE_064980</name>
</gene>
<dbReference type="Proteomes" id="UP000029964">
    <property type="component" value="Unassembled WGS sequence"/>
</dbReference>
<feature type="region of interest" description="Disordered" evidence="1">
    <location>
        <begin position="1"/>
        <end position="56"/>
    </location>
</feature>
<reference evidence="4" key="1">
    <citation type="journal article" date="2014" name="Genome Announc.">
        <title>Genome sequence and annotation of Acremonium chrysogenum, producer of the beta-lactam antibiotic cephalosporin C.</title>
        <authorList>
            <person name="Terfehr D."/>
            <person name="Dahlmann T.A."/>
            <person name="Specht T."/>
            <person name="Zadra I."/>
            <person name="Kuernsteiner H."/>
            <person name="Kueck U."/>
        </authorList>
    </citation>
    <scope>NUCLEOTIDE SEQUENCE [LARGE SCALE GENOMIC DNA]</scope>
    <source>
        <strain evidence="4">ATCC 11550 / CBS 779.69 / DSM 880 / IAM 14645 / JCM 23072 / IMI 49137</strain>
    </source>
</reference>
<evidence type="ECO:0000256" key="1">
    <source>
        <dbReference type="SAM" id="MobiDB-lite"/>
    </source>
</evidence>
<keyword evidence="2" id="KW-0812">Transmembrane</keyword>
<comment type="caution">
    <text evidence="3">The sequence shown here is derived from an EMBL/GenBank/DDBJ whole genome shotgun (WGS) entry which is preliminary data.</text>
</comment>
<feature type="compositionally biased region" description="Pro residues" evidence="1">
    <location>
        <begin position="444"/>
        <end position="458"/>
    </location>
</feature>
<keyword evidence="2" id="KW-0472">Membrane</keyword>
<evidence type="ECO:0000256" key="2">
    <source>
        <dbReference type="SAM" id="Phobius"/>
    </source>
</evidence>
<dbReference type="EMBL" id="JPKY01000085">
    <property type="protein sequence ID" value="KFH42796.1"/>
    <property type="molecule type" value="Genomic_DNA"/>
</dbReference>
<name>A0A086T0B4_HAPC1</name>
<dbReference type="STRING" id="857340.A0A086T0B4"/>
<dbReference type="AlphaFoldDB" id="A0A086T0B4"/>
<keyword evidence="4" id="KW-1185">Reference proteome</keyword>
<dbReference type="Pfam" id="PF11696">
    <property type="entry name" value="DUF3292"/>
    <property type="match status" value="1"/>
</dbReference>
<evidence type="ECO:0000313" key="3">
    <source>
        <dbReference type="EMBL" id="KFH42796.1"/>
    </source>
</evidence>
<dbReference type="InterPro" id="IPR021709">
    <property type="entry name" value="DUF3292"/>
</dbReference>
<evidence type="ECO:0000313" key="4">
    <source>
        <dbReference type="Proteomes" id="UP000029964"/>
    </source>
</evidence>